<protein>
    <submittedName>
        <fullName evidence="1">Uncharacterized protein</fullName>
    </submittedName>
</protein>
<dbReference type="RefSeq" id="WP_319832074.1">
    <property type="nucleotide sequence ID" value="NZ_CP138858.1"/>
</dbReference>
<dbReference type="EMBL" id="CP138858">
    <property type="protein sequence ID" value="WPJ95181.1"/>
    <property type="molecule type" value="Genomic_DNA"/>
</dbReference>
<gene>
    <name evidence="1" type="ORF">SH580_17300</name>
</gene>
<proteinExistence type="predicted"/>
<accession>A0ABZ0RJ29</accession>
<dbReference type="Proteomes" id="UP001324993">
    <property type="component" value="Chromosome"/>
</dbReference>
<sequence>MAFIVLLLLTMTTYVRVETTTASSRAKTMLARENAKLSLMVALGQLQRTVGVDQRVTANGDVFTGALVGPSIRSPHWLGAWDSSIENWSDLNAEERIARGHWLVSGNSGLLPGDPDYRQPMDDLTAEDRVVLVGGDGTDDLDDVLVVKESLNDASGKIAYWVADESMKARVNLIDDYSDSSDHYELTKSFQGAQRSGIEYMNSLASYPVNGSEVLKLFGLSELIQASKSNDAVTDDRLIKKYYHDLTTWSEGLLVDVKNGGLKRDLTQAFEYRHIFDEYFLPYDENSNPNDAATLPLDYIENLYLIEEDTMTANGFDSGLGIDRGGPNWSILRSYYRQYKPMGNAIGSQSVEAPEGDELLVDQRIDQEDYTALNGDSPGYLAPYVDFLSSSTGYPHKKYIGFRHTEPAHTFAPLLRTGKPYQAEPNFVGMQGKNFVRPTADNYQMQSMVTPILARMQMGYALNDGPYGVELVITPVFGIYNPYNSELTVNRLIVRWDPNPIVRITVDGDTVEFGVREVMPVNGQGIVDYFFKDDPSQSGVKPITIGPGEIKYYGINTNTTDYPNERKLANGLAMFWEDADGNVSQARNDTAADRVYLTPYVAGGGGLVIPLMLSSHIDAVPKRGSNRIANVDGPAPIEWYRDTNYGNTQPTKLPTWNLTENEISILERLSPTDGVTEAPSFSFEMSLLNDLGATLTVGYYPWDIKQGTGKIFSDFDGADAISVERSFANLSSASYQDELLAIGFWLKTTQEYEVPWRNLIDSNVRAINANSEWDGFFDDAGYSVLSTFTTEDPNGTRGILTDSDIQADADASGYWGDSIGVDGQSRVILFDRPRTPLLSLGNLQHANLGRYNFDPSYMLGNSYANVRIPLQQTLDDSHQVWTYSADDSVSPVEETFTLFDTSYLVNEKVWDRYFFSGFTDSITEEDFEAFLAGQSLSGNQRYQFAQDSGELKFSDLVDRIDDSQLFRSLAGYLRVKGAFNVNSVSVSAWKAVLAGLSIEEFPLYDGTTTRADGGLVVSRFTWPYSGKVNLGMGSSLENFWKGVRELEEEEVESLAEAIVEQVKARGPFLSMADFVNRRLSDDEAGKSGVLQAALDDPDQGLNTASKLNGLSAESSNAISGAGFYDVFPDTNMQAAGFPGYVLQGDLLQRLAPFMSVRGDTFLIRAYGESNDPLTGELVSAAYCEAVVQRSVMPVEAGVDNLENEMIYPTGDFGRSFKIVAFRWLNEDEI</sequence>
<organism evidence="1 2">
    <name type="scientific">Coraliomargarita algicola</name>
    <dbReference type="NCBI Taxonomy" id="3092156"/>
    <lineage>
        <taxon>Bacteria</taxon>
        <taxon>Pseudomonadati</taxon>
        <taxon>Verrucomicrobiota</taxon>
        <taxon>Opitutia</taxon>
        <taxon>Puniceicoccales</taxon>
        <taxon>Coraliomargaritaceae</taxon>
        <taxon>Coraliomargarita</taxon>
    </lineage>
</organism>
<evidence type="ECO:0000313" key="2">
    <source>
        <dbReference type="Proteomes" id="UP001324993"/>
    </source>
</evidence>
<reference evidence="1 2" key="1">
    <citation type="submission" date="2023-11" db="EMBL/GenBank/DDBJ databases">
        <title>Coraliomargarita sp. nov., isolated from marine algae.</title>
        <authorList>
            <person name="Lee J.K."/>
            <person name="Baek J.H."/>
            <person name="Kim J.M."/>
            <person name="Choi D.G."/>
            <person name="Jeon C.O."/>
        </authorList>
    </citation>
    <scope>NUCLEOTIDE SEQUENCE [LARGE SCALE GENOMIC DNA]</scope>
    <source>
        <strain evidence="1 2">J2-16</strain>
    </source>
</reference>
<name>A0ABZ0RJ29_9BACT</name>
<keyword evidence="2" id="KW-1185">Reference proteome</keyword>
<evidence type="ECO:0000313" key="1">
    <source>
        <dbReference type="EMBL" id="WPJ95181.1"/>
    </source>
</evidence>